<evidence type="ECO:0000256" key="4">
    <source>
        <dbReference type="SAM" id="Coils"/>
    </source>
</evidence>
<keyword evidence="4" id="KW-0175">Coiled coil</keyword>
<evidence type="ECO:0000313" key="7">
    <source>
        <dbReference type="EnsemblPlants" id="OPUNC01G05940.1"/>
    </source>
</evidence>
<feature type="coiled-coil region" evidence="4">
    <location>
        <begin position="548"/>
        <end position="575"/>
    </location>
</feature>
<name>A0A0E0JF66_ORYPU</name>
<evidence type="ECO:0000259" key="6">
    <source>
        <dbReference type="PROSITE" id="PS50888"/>
    </source>
</evidence>
<dbReference type="GO" id="GO:0046983">
    <property type="term" value="F:protein dimerization activity"/>
    <property type="evidence" value="ECO:0007669"/>
    <property type="project" value="InterPro"/>
</dbReference>
<reference evidence="7" key="2">
    <citation type="submission" date="2018-05" db="EMBL/GenBank/DDBJ databases">
        <title>OpunRS2 (Oryza punctata Reference Sequence Version 2).</title>
        <authorList>
            <person name="Zhang J."/>
            <person name="Kudrna D."/>
            <person name="Lee S."/>
            <person name="Talag J."/>
            <person name="Welchert J."/>
            <person name="Wing R.A."/>
        </authorList>
    </citation>
    <scope>NUCLEOTIDE SEQUENCE [LARGE SCALE GENOMIC DNA]</scope>
</reference>
<organism evidence="7">
    <name type="scientific">Oryza punctata</name>
    <name type="common">Red rice</name>
    <dbReference type="NCBI Taxonomy" id="4537"/>
    <lineage>
        <taxon>Eukaryota</taxon>
        <taxon>Viridiplantae</taxon>
        <taxon>Streptophyta</taxon>
        <taxon>Embryophyta</taxon>
        <taxon>Tracheophyta</taxon>
        <taxon>Spermatophyta</taxon>
        <taxon>Magnoliopsida</taxon>
        <taxon>Liliopsida</taxon>
        <taxon>Poales</taxon>
        <taxon>Poaceae</taxon>
        <taxon>BOP clade</taxon>
        <taxon>Oryzoideae</taxon>
        <taxon>Oryzeae</taxon>
        <taxon>Oryzinae</taxon>
        <taxon>Oryza</taxon>
    </lineage>
</organism>
<feature type="region of interest" description="Disordered" evidence="5">
    <location>
        <begin position="778"/>
        <end position="800"/>
    </location>
</feature>
<dbReference type="STRING" id="4537.A0A0E0JF66"/>
<evidence type="ECO:0000313" key="8">
    <source>
        <dbReference type="Proteomes" id="UP000026962"/>
    </source>
</evidence>
<feature type="domain" description="BHLH" evidence="6">
    <location>
        <begin position="509"/>
        <end position="558"/>
    </location>
</feature>
<dbReference type="eggNOG" id="ENOG502QUVA">
    <property type="taxonomic scope" value="Eukaryota"/>
</dbReference>
<protein>
    <recommendedName>
        <fullName evidence="6">BHLH domain-containing protein</fullName>
    </recommendedName>
</protein>
<dbReference type="InterPro" id="IPR036638">
    <property type="entry name" value="HLH_DNA-bd_sf"/>
</dbReference>
<evidence type="ECO:0000256" key="1">
    <source>
        <dbReference type="ARBA" id="ARBA00005510"/>
    </source>
</evidence>
<evidence type="ECO:0000256" key="2">
    <source>
        <dbReference type="ARBA" id="ARBA00023015"/>
    </source>
</evidence>
<proteinExistence type="inferred from homology"/>
<keyword evidence="8" id="KW-1185">Reference proteome</keyword>
<dbReference type="Gene3D" id="4.10.280.10">
    <property type="entry name" value="Helix-loop-helix DNA-binding domain"/>
    <property type="match status" value="2"/>
</dbReference>
<evidence type="ECO:0000256" key="5">
    <source>
        <dbReference type="SAM" id="MobiDB-lite"/>
    </source>
</evidence>
<dbReference type="Proteomes" id="UP000026962">
    <property type="component" value="Chromosome 1"/>
</dbReference>
<dbReference type="SUPFAM" id="SSF47459">
    <property type="entry name" value="HLH, helix-loop-helix DNA-binding domain"/>
    <property type="match status" value="2"/>
</dbReference>
<comment type="similarity">
    <text evidence="1">Belongs to the bHLH protein family.</text>
</comment>
<dbReference type="InterPro" id="IPR044658">
    <property type="entry name" value="bHLH92/bHLH041-like"/>
</dbReference>
<evidence type="ECO:0000256" key="3">
    <source>
        <dbReference type="ARBA" id="ARBA00023163"/>
    </source>
</evidence>
<dbReference type="EnsemblPlants" id="OPUNC01G05940.1">
    <property type="protein sequence ID" value="OPUNC01G05940.1"/>
    <property type="gene ID" value="OPUNC01G05940"/>
</dbReference>
<dbReference type="SMART" id="SM00353">
    <property type="entry name" value="HLH"/>
    <property type="match status" value="2"/>
</dbReference>
<sequence length="878" mass="92763">MDSSGWIVHGYTNATATGAGNHGFTCGNAASMHLSMDDDDQSAVYGAATMDDLLMPSPLTHHAAAAAGSFPSSSSSSASFRSASVSYSPDTSAAAAAAPFLAAPAAAATGFQYPEVSSQATLPPPLVPYEPQHGHYTAGLLSAAELPATGGAFRRYSRHLGPRRAPKPGSCGQRMFKTAMSVLAKMHRHRQYYYQQAAAASASGVEAPPPSGNNQLQHTISERKRREKLNGSFVALKAVLPPGSKKDKTSILIRAREYVKSLESKLSELEEKNRELEARLASRPAVVAKNDEGETAAAAVEAGDEAKGDGVLEIKALDNINMHMSMDDESAVYDGASMVDDLLMASSSAHHAGAGSFVQYSSSSSSASFRSASVSCSPESSAAATHILGAPSSAAAGFHYYPEVSSQAPLPLPLPPYEPQHGQYTVLSPAAPELPVTTPATGGAFRRYARHLRPRRLPKPGARGQRMFKTAMSVLAKMHVAATYSRQYYYQQAAAASASGVEAAAPPSGNQLQHMISERKRREKLNDSFLALKTVLPPGSKKDKTSILIRAREYVKSLESKLSELEEKNRKLEARLASRPAVVAAKNDKGETAAEAGGETKREDIVEIEVTTSGTGAADAAAATGGEETCTLNVDLRGGGGGRGMSATDVVLRTLQCLREQIGDGASLVAMSTSAGSGGRPPRANLTLQLKDHDVKMSYWYEGILHYCTNPPATYGRTLKPCVTAGMFSRMKIPLDFIRNFFPSHANLLIGDDVEQESLVGNEGGGTEWRHRAAAPPLYDAHLPPRSRQAPKEAERGVIGRRKEDTMVDWPVLVAMVQPLASSLWDDSSRTATVSSCPARGVASSTSSAATTSLSLNATVEVGSGEGKEGCVESPNGD</sequence>
<dbReference type="InterPro" id="IPR055477">
    <property type="entry name" value="DUF7049"/>
</dbReference>
<keyword evidence="3" id="KW-0804">Transcription</keyword>
<dbReference type="Gramene" id="OPUNC01G05940.1">
    <property type="protein sequence ID" value="OPUNC01G05940.1"/>
    <property type="gene ID" value="OPUNC01G05940"/>
</dbReference>
<dbReference type="CDD" id="cd11393">
    <property type="entry name" value="bHLH_AtbHLH_like"/>
    <property type="match status" value="2"/>
</dbReference>
<feature type="domain" description="BHLH" evidence="6">
    <location>
        <begin position="213"/>
        <end position="262"/>
    </location>
</feature>
<reference evidence="7" key="1">
    <citation type="submission" date="2015-04" db="UniProtKB">
        <authorList>
            <consortium name="EnsemblPlants"/>
        </authorList>
    </citation>
    <scope>IDENTIFICATION</scope>
</reference>
<accession>A0A0E0JF66</accession>
<dbReference type="PROSITE" id="PS50888">
    <property type="entry name" value="BHLH"/>
    <property type="match status" value="2"/>
</dbReference>
<dbReference type="AlphaFoldDB" id="A0A0E0JF66"/>
<dbReference type="InterPro" id="IPR011598">
    <property type="entry name" value="bHLH_dom"/>
</dbReference>
<dbReference type="HOGENOM" id="CLU_015905_0_0_1"/>
<dbReference type="PANTHER" id="PTHR46665:SF2">
    <property type="entry name" value="BHLH TRANSCRIPTION FACTOR"/>
    <property type="match status" value="1"/>
</dbReference>
<dbReference type="Pfam" id="PF23132">
    <property type="entry name" value="DUF7049"/>
    <property type="match status" value="1"/>
</dbReference>
<dbReference type="Pfam" id="PF00010">
    <property type="entry name" value="HLH"/>
    <property type="match status" value="2"/>
</dbReference>
<feature type="coiled-coil region" evidence="4">
    <location>
        <begin position="252"/>
        <end position="279"/>
    </location>
</feature>
<dbReference type="PANTHER" id="PTHR46665">
    <property type="entry name" value="TRANSCRIPTION FACTOR BHLH041-RELATED-RELATED"/>
    <property type="match status" value="1"/>
</dbReference>
<keyword evidence="2" id="KW-0805">Transcription regulation</keyword>
<feature type="compositionally biased region" description="Basic and acidic residues" evidence="5">
    <location>
        <begin position="790"/>
        <end position="800"/>
    </location>
</feature>
<dbReference type="InterPro" id="IPR045239">
    <property type="entry name" value="bHLH95_bHLH"/>
</dbReference>